<proteinExistence type="predicted"/>
<dbReference type="GO" id="GO:0016491">
    <property type="term" value="F:oxidoreductase activity"/>
    <property type="evidence" value="ECO:0007669"/>
    <property type="project" value="InterPro"/>
</dbReference>
<dbReference type="Pfam" id="PF08240">
    <property type="entry name" value="ADH_N"/>
    <property type="match status" value="1"/>
</dbReference>
<dbReference type="AlphaFoldDB" id="A0AAD5XS37"/>
<evidence type="ECO:0000259" key="1">
    <source>
        <dbReference type="SMART" id="SM00829"/>
    </source>
</evidence>
<name>A0AAD5XS37_9FUNG</name>
<dbReference type="PANTHER" id="PTHR45033:SF3">
    <property type="entry name" value="DEHYDROGENASE, PUTATIVE (AFU_ORTHOLOGUE AFUA_2G13270)-RELATED"/>
    <property type="match status" value="1"/>
</dbReference>
<dbReference type="InterPro" id="IPR052711">
    <property type="entry name" value="Zinc_ADH-like"/>
</dbReference>
<dbReference type="InterPro" id="IPR020843">
    <property type="entry name" value="ER"/>
</dbReference>
<dbReference type="SUPFAM" id="SSF51735">
    <property type="entry name" value="NAD(P)-binding Rossmann-fold domains"/>
    <property type="match status" value="1"/>
</dbReference>
<dbReference type="Gene3D" id="3.90.180.10">
    <property type="entry name" value="Medium-chain alcohol dehydrogenases, catalytic domain"/>
    <property type="match status" value="1"/>
</dbReference>
<evidence type="ECO:0000313" key="3">
    <source>
        <dbReference type="Proteomes" id="UP001212152"/>
    </source>
</evidence>
<dbReference type="InterPro" id="IPR011032">
    <property type="entry name" value="GroES-like_sf"/>
</dbReference>
<comment type="caution">
    <text evidence="2">The sequence shown here is derived from an EMBL/GenBank/DDBJ whole genome shotgun (WGS) entry which is preliminary data.</text>
</comment>
<dbReference type="InterPro" id="IPR013149">
    <property type="entry name" value="ADH-like_C"/>
</dbReference>
<dbReference type="InterPro" id="IPR013154">
    <property type="entry name" value="ADH-like_N"/>
</dbReference>
<reference evidence="2" key="1">
    <citation type="submission" date="2020-05" db="EMBL/GenBank/DDBJ databases">
        <title>Phylogenomic resolution of chytrid fungi.</title>
        <authorList>
            <person name="Stajich J.E."/>
            <person name="Amses K."/>
            <person name="Simmons R."/>
            <person name="Seto K."/>
            <person name="Myers J."/>
            <person name="Bonds A."/>
            <person name="Quandt C.A."/>
            <person name="Barry K."/>
            <person name="Liu P."/>
            <person name="Grigoriev I."/>
            <person name="Longcore J.E."/>
            <person name="James T.Y."/>
        </authorList>
    </citation>
    <scope>NUCLEOTIDE SEQUENCE</scope>
    <source>
        <strain evidence="2">JEL0379</strain>
    </source>
</reference>
<keyword evidence="3" id="KW-1185">Reference proteome</keyword>
<dbReference type="SUPFAM" id="SSF50129">
    <property type="entry name" value="GroES-like"/>
    <property type="match status" value="1"/>
</dbReference>
<dbReference type="EMBL" id="JADGJQ010000031">
    <property type="protein sequence ID" value="KAJ3177783.1"/>
    <property type="molecule type" value="Genomic_DNA"/>
</dbReference>
<evidence type="ECO:0000313" key="2">
    <source>
        <dbReference type="EMBL" id="KAJ3177783.1"/>
    </source>
</evidence>
<dbReference type="PANTHER" id="PTHR45033">
    <property type="match status" value="1"/>
</dbReference>
<protein>
    <recommendedName>
        <fullName evidence="1">Enoyl reductase (ER) domain-containing protein</fullName>
    </recommendedName>
</protein>
<sequence>MPHSLVLTPATAPASGARYDDLKLTPTAVPQPSQNHSVIRLHAAALNHRDVFIRQGLYPRIVYNSVLGSDGAGVDVATGRKVLLNPSVNWATDPDAPEDPARYGMLGLLPFPGTFAEYISVPTRLVHPMPSHLSFVEAAALPLAGLTAWRATMSKGRVGKGDRVLVSGIGGGVALFALQFAVAAGAHVFVTSSDPDKIAKAIALGATGGVNYKDANWVKKLSALMGGQALDTVIDGAGGASIAGYLKLLRVGGRLVSYGATASSTASVLLPQVFLKHISLLGTSMGNETEFAQMIAFVEQHRIRPVVSTVCQGLDKAETVFEEMRRGSQFGKQVICIRADKQNGSKL</sequence>
<dbReference type="Pfam" id="PF00107">
    <property type="entry name" value="ADH_zinc_N"/>
    <property type="match status" value="1"/>
</dbReference>
<dbReference type="InterPro" id="IPR036291">
    <property type="entry name" value="NAD(P)-bd_dom_sf"/>
</dbReference>
<feature type="domain" description="Enoyl reductase (ER)" evidence="1">
    <location>
        <begin position="17"/>
        <end position="335"/>
    </location>
</feature>
<dbReference type="Gene3D" id="3.40.50.720">
    <property type="entry name" value="NAD(P)-binding Rossmann-like Domain"/>
    <property type="match status" value="1"/>
</dbReference>
<dbReference type="Proteomes" id="UP001212152">
    <property type="component" value="Unassembled WGS sequence"/>
</dbReference>
<organism evidence="2 3">
    <name type="scientific">Geranomyces variabilis</name>
    <dbReference type="NCBI Taxonomy" id="109894"/>
    <lineage>
        <taxon>Eukaryota</taxon>
        <taxon>Fungi</taxon>
        <taxon>Fungi incertae sedis</taxon>
        <taxon>Chytridiomycota</taxon>
        <taxon>Chytridiomycota incertae sedis</taxon>
        <taxon>Chytridiomycetes</taxon>
        <taxon>Spizellomycetales</taxon>
        <taxon>Powellomycetaceae</taxon>
        <taxon>Geranomyces</taxon>
    </lineage>
</organism>
<accession>A0AAD5XS37</accession>
<gene>
    <name evidence="2" type="ORF">HDU87_004305</name>
</gene>
<dbReference type="SMART" id="SM00829">
    <property type="entry name" value="PKS_ER"/>
    <property type="match status" value="1"/>
</dbReference>